<evidence type="ECO:0000256" key="3">
    <source>
        <dbReference type="ARBA" id="ARBA00022475"/>
    </source>
</evidence>
<accession>A0A0W8F6Z9</accession>
<gene>
    <name evidence="9" type="ORF">ASZ90_013676</name>
</gene>
<dbReference type="InterPro" id="IPR035906">
    <property type="entry name" value="MetI-like_sf"/>
</dbReference>
<dbReference type="Gene3D" id="1.10.3720.10">
    <property type="entry name" value="MetI-like"/>
    <property type="match status" value="1"/>
</dbReference>
<dbReference type="EMBL" id="LNQE01001486">
    <property type="protein sequence ID" value="KUG16647.1"/>
    <property type="molecule type" value="Genomic_DNA"/>
</dbReference>
<dbReference type="InterPro" id="IPR000515">
    <property type="entry name" value="MetI-like"/>
</dbReference>
<evidence type="ECO:0000259" key="8">
    <source>
        <dbReference type="PROSITE" id="PS50928"/>
    </source>
</evidence>
<organism evidence="9">
    <name type="scientific">hydrocarbon metagenome</name>
    <dbReference type="NCBI Taxonomy" id="938273"/>
    <lineage>
        <taxon>unclassified sequences</taxon>
        <taxon>metagenomes</taxon>
        <taxon>ecological metagenomes</taxon>
    </lineage>
</organism>
<keyword evidence="6 7" id="KW-0472">Membrane</keyword>
<evidence type="ECO:0000256" key="1">
    <source>
        <dbReference type="ARBA" id="ARBA00004651"/>
    </source>
</evidence>
<feature type="transmembrane region" description="Helical" evidence="7">
    <location>
        <begin position="89"/>
        <end position="119"/>
    </location>
</feature>
<evidence type="ECO:0000256" key="5">
    <source>
        <dbReference type="ARBA" id="ARBA00022989"/>
    </source>
</evidence>
<dbReference type="AlphaFoldDB" id="A0A0W8F6Z9"/>
<protein>
    <submittedName>
        <fullName evidence="9">Abc-type nitrate/sulfonate/bicarbonate transport system, permease component</fullName>
    </submittedName>
</protein>
<dbReference type="GO" id="GO:0005886">
    <property type="term" value="C:plasma membrane"/>
    <property type="evidence" value="ECO:0007669"/>
    <property type="project" value="UniProtKB-SubCell"/>
</dbReference>
<dbReference type="GO" id="GO:0055085">
    <property type="term" value="P:transmembrane transport"/>
    <property type="evidence" value="ECO:0007669"/>
    <property type="project" value="InterPro"/>
</dbReference>
<comment type="subcellular location">
    <subcellularLocation>
        <location evidence="1">Cell membrane</location>
        <topology evidence="1">Multi-pass membrane protein</topology>
    </subcellularLocation>
</comment>
<evidence type="ECO:0000256" key="6">
    <source>
        <dbReference type="ARBA" id="ARBA00023136"/>
    </source>
</evidence>
<name>A0A0W8F6Z9_9ZZZZ</name>
<keyword evidence="4 7" id="KW-0812">Transmembrane</keyword>
<evidence type="ECO:0000256" key="2">
    <source>
        <dbReference type="ARBA" id="ARBA00022448"/>
    </source>
</evidence>
<feature type="transmembrane region" description="Helical" evidence="7">
    <location>
        <begin position="205"/>
        <end position="223"/>
    </location>
</feature>
<feature type="domain" description="ABC transmembrane type-1" evidence="8">
    <location>
        <begin position="37"/>
        <end position="227"/>
    </location>
</feature>
<dbReference type="PANTHER" id="PTHR30151:SF0">
    <property type="entry name" value="ABC TRANSPORTER PERMEASE PROTEIN MJ0413-RELATED"/>
    <property type="match status" value="1"/>
</dbReference>
<keyword evidence="5 7" id="KW-1133">Transmembrane helix</keyword>
<evidence type="ECO:0000256" key="7">
    <source>
        <dbReference type="SAM" id="Phobius"/>
    </source>
</evidence>
<dbReference type="PANTHER" id="PTHR30151">
    <property type="entry name" value="ALKANE SULFONATE ABC TRANSPORTER-RELATED, MEMBRANE SUBUNIT"/>
    <property type="match status" value="1"/>
</dbReference>
<evidence type="ECO:0000313" key="9">
    <source>
        <dbReference type="EMBL" id="KUG16647.1"/>
    </source>
</evidence>
<keyword evidence="3" id="KW-1003">Cell membrane</keyword>
<dbReference type="Pfam" id="PF00528">
    <property type="entry name" value="BPD_transp_1"/>
    <property type="match status" value="1"/>
</dbReference>
<dbReference type="PROSITE" id="PS50928">
    <property type="entry name" value="ABC_TM1"/>
    <property type="match status" value="1"/>
</dbReference>
<comment type="caution">
    <text evidence="9">The sequence shown here is derived from an EMBL/GenBank/DDBJ whole genome shotgun (WGS) entry which is preliminary data.</text>
</comment>
<reference evidence="9" key="1">
    <citation type="journal article" date="2015" name="Proc. Natl. Acad. Sci. U.S.A.">
        <title>Networks of energetic and metabolic interactions define dynamics in microbial communities.</title>
        <authorList>
            <person name="Embree M."/>
            <person name="Liu J.K."/>
            <person name="Al-Bassam M.M."/>
            <person name="Zengler K."/>
        </authorList>
    </citation>
    <scope>NUCLEOTIDE SEQUENCE</scope>
</reference>
<sequence>MLIALWETAAFLIDDRLILPSFSQVVFAFMENWRSILLDDLPVSALHFAIGMAGGLLIALPIGMIMGWFKFLDSIFDPIVEILRPIPPLAWIPFAIIWFGITNTAAGFIIFIGAVFPILTNTYMGFKSLPRVYVESAKVLGATKDIDLIRYVALPYSLPSIAAGIRIAMGIAWMCLVAAEMFGVSKNGLGFKIWDSYGHYRMDEVFMYMIVLGLLGLAIDRTFRYVVEERMLKWQVGLTQ</sequence>
<feature type="transmembrane region" description="Helical" evidence="7">
    <location>
        <begin position="167"/>
        <end position="185"/>
    </location>
</feature>
<dbReference type="CDD" id="cd06261">
    <property type="entry name" value="TM_PBP2"/>
    <property type="match status" value="1"/>
</dbReference>
<evidence type="ECO:0000256" key="4">
    <source>
        <dbReference type="ARBA" id="ARBA00022692"/>
    </source>
</evidence>
<keyword evidence="2" id="KW-0813">Transport</keyword>
<proteinExistence type="predicted"/>
<dbReference type="SUPFAM" id="SSF161098">
    <property type="entry name" value="MetI-like"/>
    <property type="match status" value="1"/>
</dbReference>
<feature type="transmembrane region" description="Helical" evidence="7">
    <location>
        <begin position="45"/>
        <end position="69"/>
    </location>
</feature>